<reference evidence="9 10" key="1">
    <citation type="journal article" date="2017" name="PLoS Biol.">
        <title>The sea cucumber genome provides insights into morphological evolution and visceral regeneration.</title>
        <authorList>
            <person name="Zhang X."/>
            <person name="Sun L."/>
            <person name="Yuan J."/>
            <person name="Sun Y."/>
            <person name="Gao Y."/>
            <person name="Zhang L."/>
            <person name="Li S."/>
            <person name="Dai H."/>
            <person name="Hamel J.F."/>
            <person name="Liu C."/>
            <person name="Yu Y."/>
            <person name="Liu S."/>
            <person name="Lin W."/>
            <person name="Guo K."/>
            <person name="Jin S."/>
            <person name="Xu P."/>
            <person name="Storey K.B."/>
            <person name="Huan P."/>
            <person name="Zhang T."/>
            <person name="Zhou Y."/>
            <person name="Zhang J."/>
            <person name="Lin C."/>
            <person name="Li X."/>
            <person name="Xing L."/>
            <person name="Huo D."/>
            <person name="Sun M."/>
            <person name="Wang L."/>
            <person name="Mercier A."/>
            <person name="Li F."/>
            <person name="Yang H."/>
            <person name="Xiang J."/>
        </authorList>
    </citation>
    <scope>NUCLEOTIDE SEQUENCE [LARGE SCALE GENOMIC DNA]</scope>
    <source>
        <strain evidence="9">Shaxun</strain>
        <tissue evidence="9">Muscle</tissue>
    </source>
</reference>
<accession>A0A2G8LAY1</accession>
<proteinExistence type="inferred from homology"/>
<feature type="domain" description="Enhancer of polycomb-like N-terminal" evidence="8">
    <location>
        <begin position="13"/>
        <end position="147"/>
    </location>
</feature>
<feature type="region of interest" description="Disordered" evidence="7">
    <location>
        <begin position="1"/>
        <end position="44"/>
    </location>
</feature>
<dbReference type="Pfam" id="PF10513">
    <property type="entry name" value="EPL1"/>
    <property type="match status" value="1"/>
</dbReference>
<evidence type="ECO:0000256" key="4">
    <source>
        <dbReference type="ARBA" id="ARBA00023163"/>
    </source>
</evidence>
<sequence length="432" mass="50163">MSKLSFRARAPDPTKPMPVYTTNELPDLPDFTSSNRAVPQMPTGMEKEEESEHHLQRAISAQQVYGTANHLVIPTPEASHCVAYYDELYEANIRQGKQYIHMQPLSMEQDIPDYDMDEEDENWVKKQAQAFDLTSYKFEIMMDRLEKGSGQKVMSVKEAKAILKEDDDLTLSVYDYWLNKRLKVGHALILEVKGEKRDGSTTNNPYVAFRRRTEKMQTRKNRKNDEASYEKMLKLKRDLTKAVTLLEMIKRREKSKREGIHLNIEIFEKRYQMGDFSGQVLHDCEELVRKQPAFIPLVNGNQYWSGKDEMIRKKRDYKKRKHKVSSEKPRQNSTSLSSSARPESQHVPSLRPLRMTFQLCNLQQIWKKKILMVFLLSEGKRDAITTCLNQRWFAGGLGLQRSRLKACKIRGTDTAVPPYEFQGVVWACLGGE</sequence>
<evidence type="ECO:0000256" key="5">
    <source>
        <dbReference type="ARBA" id="ARBA00023242"/>
    </source>
</evidence>
<protein>
    <recommendedName>
        <fullName evidence="6">Enhancer of polycomb-like protein</fullName>
    </recommendedName>
</protein>
<name>A0A2G8LAY1_STIJA</name>
<keyword evidence="10" id="KW-1185">Reference proteome</keyword>
<feature type="region of interest" description="Disordered" evidence="7">
    <location>
        <begin position="315"/>
        <end position="347"/>
    </location>
</feature>
<gene>
    <name evidence="9" type="ORF">BSL78_05711</name>
</gene>
<dbReference type="GO" id="GO:0006357">
    <property type="term" value="P:regulation of transcription by RNA polymerase II"/>
    <property type="evidence" value="ECO:0007669"/>
    <property type="project" value="InterPro"/>
</dbReference>
<evidence type="ECO:0000259" key="8">
    <source>
        <dbReference type="Pfam" id="PF10513"/>
    </source>
</evidence>
<evidence type="ECO:0000256" key="1">
    <source>
        <dbReference type="ARBA" id="ARBA00004123"/>
    </source>
</evidence>
<evidence type="ECO:0000256" key="7">
    <source>
        <dbReference type="SAM" id="MobiDB-lite"/>
    </source>
</evidence>
<dbReference type="AlphaFoldDB" id="A0A2G8LAY1"/>
<evidence type="ECO:0000256" key="6">
    <source>
        <dbReference type="RuleBase" id="RU361124"/>
    </source>
</evidence>
<evidence type="ECO:0000313" key="10">
    <source>
        <dbReference type="Proteomes" id="UP000230750"/>
    </source>
</evidence>
<evidence type="ECO:0000313" key="9">
    <source>
        <dbReference type="EMBL" id="PIK57384.1"/>
    </source>
</evidence>
<feature type="compositionally biased region" description="Polar residues" evidence="7">
    <location>
        <begin position="331"/>
        <end position="342"/>
    </location>
</feature>
<comment type="subcellular location">
    <subcellularLocation>
        <location evidence="1 6">Nucleus</location>
    </subcellularLocation>
</comment>
<comment type="similarity">
    <text evidence="2 6">Belongs to the enhancer of polycomb family.</text>
</comment>
<dbReference type="STRING" id="307972.A0A2G8LAY1"/>
<organism evidence="9 10">
    <name type="scientific">Stichopus japonicus</name>
    <name type="common">Sea cucumber</name>
    <dbReference type="NCBI Taxonomy" id="307972"/>
    <lineage>
        <taxon>Eukaryota</taxon>
        <taxon>Metazoa</taxon>
        <taxon>Echinodermata</taxon>
        <taxon>Eleutherozoa</taxon>
        <taxon>Echinozoa</taxon>
        <taxon>Holothuroidea</taxon>
        <taxon>Aspidochirotacea</taxon>
        <taxon>Aspidochirotida</taxon>
        <taxon>Stichopodidae</taxon>
        <taxon>Apostichopus</taxon>
    </lineage>
</organism>
<keyword evidence="5 6" id="KW-0539">Nucleus</keyword>
<dbReference type="GO" id="GO:0005634">
    <property type="term" value="C:nucleus"/>
    <property type="evidence" value="ECO:0007669"/>
    <property type="project" value="UniProtKB-SubCell"/>
</dbReference>
<keyword evidence="4 6" id="KW-0804">Transcription</keyword>
<keyword evidence="3 6" id="KW-0805">Transcription regulation</keyword>
<dbReference type="InterPro" id="IPR024943">
    <property type="entry name" value="Enhancer_polycomb"/>
</dbReference>
<dbReference type="GO" id="GO:0035267">
    <property type="term" value="C:NuA4 histone acetyltransferase complex"/>
    <property type="evidence" value="ECO:0007669"/>
    <property type="project" value="InterPro"/>
</dbReference>
<evidence type="ECO:0000256" key="3">
    <source>
        <dbReference type="ARBA" id="ARBA00023015"/>
    </source>
</evidence>
<dbReference type="PANTHER" id="PTHR14898">
    <property type="entry name" value="ENHANCER OF POLYCOMB"/>
    <property type="match status" value="1"/>
</dbReference>
<dbReference type="OrthoDB" id="435275at2759"/>
<evidence type="ECO:0000256" key="2">
    <source>
        <dbReference type="ARBA" id="ARBA00008035"/>
    </source>
</evidence>
<dbReference type="EMBL" id="MRZV01000144">
    <property type="protein sequence ID" value="PIK57384.1"/>
    <property type="molecule type" value="Genomic_DNA"/>
</dbReference>
<dbReference type="Proteomes" id="UP000230750">
    <property type="component" value="Unassembled WGS sequence"/>
</dbReference>
<comment type="caution">
    <text evidence="9">The sequence shown here is derived from an EMBL/GenBank/DDBJ whole genome shotgun (WGS) entry which is preliminary data.</text>
</comment>
<dbReference type="InterPro" id="IPR019542">
    <property type="entry name" value="Enhancer_polycomb-like_N"/>
</dbReference>